<feature type="chain" id="PRO_5001587736" description="Thiamine pyrimidine synthase" evidence="12">
    <location>
        <begin position="26"/>
        <end position="336"/>
    </location>
</feature>
<dbReference type="HOGENOM" id="CLU_028871_6_1_5"/>
<dbReference type="InterPro" id="IPR015168">
    <property type="entry name" value="SsuA/THI5"/>
</dbReference>
<comment type="pathway">
    <text evidence="2">Cofactor biosynthesis; thiamine diphosphate biosynthesis.</text>
</comment>
<keyword evidence="12" id="KW-0732">Signal</keyword>
<comment type="subunit">
    <text evidence="4">Homodimer.</text>
</comment>
<proteinExistence type="inferred from homology"/>
<comment type="catalytic activity">
    <reaction evidence="11">
        <text>N(6)-(pyridoxal phosphate)-L-lysyl-[4-amino-5-hydroxymethyl-2-methylpyrimidine phosphate synthase] + L-histidyl-[4-amino-5-hydroxymethyl-2-methylpyrimidine phosphate synthase] + 2 Fe(3+) + 4 H2O = L-lysyl-[4-amino-5-hydroxymethyl-2-methylpyrimidine phosphate synthase] + (2S)-2-amino-5-hydroxy-4-oxopentanoyl-[4-amino-5-hydroxymethyl-2-methylpyrimidine phosphate synthase] + 4-amino-2-methyl-5-(phosphooxymethyl)pyrimidine + 3-oxopropanoate + 2 Fe(2+) + 2 H(+)</text>
        <dbReference type="Rhea" id="RHEA:65756"/>
        <dbReference type="Rhea" id="RHEA-COMP:16892"/>
        <dbReference type="Rhea" id="RHEA-COMP:16893"/>
        <dbReference type="Rhea" id="RHEA-COMP:16894"/>
        <dbReference type="Rhea" id="RHEA-COMP:16895"/>
        <dbReference type="ChEBI" id="CHEBI:15377"/>
        <dbReference type="ChEBI" id="CHEBI:15378"/>
        <dbReference type="ChEBI" id="CHEBI:29033"/>
        <dbReference type="ChEBI" id="CHEBI:29034"/>
        <dbReference type="ChEBI" id="CHEBI:29969"/>
        <dbReference type="ChEBI" id="CHEBI:29979"/>
        <dbReference type="ChEBI" id="CHEBI:33190"/>
        <dbReference type="ChEBI" id="CHEBI:58354"/>
        <dbReference type="ChEBI" id="CHEBI:143915"/>
        <dbReference type="ChEBI" id="CHEBI:157692"/>
    </reaction>
    <physiologicalReaction direction="left-to-right" evidence="11">
        <dbReference type="Rhea" id="RHEA:65757"/>
    </physiologicalReaction>
</comment>
<dbReference type="EMBL" id="CP006986">
    <property type="protein sequence ID" value="AIC29239.1"/>
    <property type="molecule type" value="Genomic_DNA"/>
</dbReference>
<evidence type="ECO:0000256" key="4">
    <source>
        <dbReference type="ARBA" id="ARBA00011738"/>
    </source>
</evidence>
<protein>
    <recommendedName>
        <fullName evidence="10">Thiamine pyrimidine synthase</fullName>
    </recommendedName>
</protein>
<evidence type="ECO:0000256" key="7">
    <source>
        <dbReference type="ARBA" id="ARBA00022898"/>
    </source>
</evidence>
<dbReference type="Proteomes" id="UP000027180">
    <property type="component" value="Chromosome"/>
</dbReference>
<feature type="signal peptide" evidence="12">
    <location>
        <begin position="1"/>
        <end position="25"/>
    </location>
</feature>
<evidence type="ECO:0000313" key="14">
    <source>
        <dbReference type="EMBL" id="AIC29239.1"/>
    </source>
</evidence>
<reference evidence="14 15" key="1">
    <citation type="submission" date="2013-12" db="EMBL/GenBank/DDBJ databases">
        <title>Complete genome sequence of Rhizobium etli bv. mimosae IE4771.</title>
        <authorList>
            <person name="Bustos P."/>
            <person name="Santamaria R.I."/>
            <person name="Lozano L."/>
            <person name="Ormeno-Orrillo E."/>
            <person name="Rogel M.A."/>
            <person name="Romero D."/>
            <person name="Cevallos M.A."/>
            <person name="Martinez-Romero E."/>
            <person name="Gonzalez V."/>
        </authorList>
    </citation>
    <scope>NUCLEOTIDE SEQUENCE [LARGE SCALE GENOMIC DNA]</scope>
    <source>
        <strain evidence="14 15">IE4771</strain>
    </source>
</reference>
<evidence type="ECO:0000256" key="5">
    <source>
        <dbReference type="ARBA" id="ARBA00022679"/>
    </source>
</evidence>
<keyword evidence="7" id="KW-0663">Pyridoxal phosphate</keyword>
<dbReference type="KEGG" id="rei:IE4771_CH04190"/>
<evidence type="ECO:0000256" key="3">
    <source>
        <dbReference type="ARBA" id="ARBA00009406"/>
    </source>
</evidence>
<dbReference type="OrthoDB" id="5348911at2"/>
<keyword evidence="9" id="KW-0408">Iron</keyword>
<evidence type="ECO:0000313" key="15">
    <source>
        <dbReference type="Proteomes" id="UP000027180"/>
    </source>
</evidence>
<evidence type="ECO:0000256" key="2">
    <source>
        <dbReference type="ARBA" id="ARBA00004948"/>
    </source>
</evidence>
<evidence type="ECO:0000259" key="13">
    <source>
        <dbReference type="Pfam" id="PF09084"/>
    </source>
</evidence>
<dbReference type="RefSeq" id="WP_038691710.1">
    <property type="nucleotide sequence ID" value="NZ_CP006986.1"/>
</dbReference>
<evidence type="ECO:0000256" key="8">
    <source>
        <dbReference type="ARBA" id="ARBA00022977"/>
    </source>
</evidence>
<dbReference type="PANTHER" id="PTHR31528:SF1">
    <property type="entry name" value="4-AMINO-5-HYDROXYMETHYL-2-METHYLPYRIMIDINE PHOSPHATE SYNTHASE THI11-RELATED"/>
    <property type="match status" value="1"/>
</dbReference>
<comment type="function">
    <text evidence="1">Responsible for the formation of the pyrimidine heterocycle in the thiamine biosynthesis pathway. Catalyzes the formation of hydroxymethylpyrimidine phosphate (HMP-P) from histidine and pyridoxal phosphate (PLP). The protein uses PLP and the active site histidine to form HMP-P, generating an inactive enzyme. The enzyme can only undergo a single turnover, which suggests it is a suicide enzyme.</text>
</comment>
<evidence type="ECO:0000256" key="1">
    <source>
        <dbReference type="ARBA" id="ARBA00003469"/>
    </source>
</evidence>
<dbReference type="SUPFAM" id="SSF53850">
    <property type="entry name" value="Periplasmic binding protein-like II"/>
    <property type="match status" value="1"/>
</dbReference>
<name>A0A060I664_RHIET</name>
<feature type="domain" description="SsuA/THI5-like" evidence="13">
    <location>
        <begin position="41"/>
        <end position="253"/>
    </location>
</feature>
<dbReference type="GO" id="GO:0009228">
    <property type="term" value="P:thiamine biosynthetic process"/>
    <property type="evidence" value="ECO:0007669"/>
    <property type="project" value="UniProtKB-KW"/>
</dbReference>
<dbReference type="GO" id="GO:0046872">
    <property type="term" value="F:metal ion binding"/>
    <property type="evidence" value="ECO:0007669"/>
    <property type="project" value="UniProtKB-KW"/>
</dbReference>
<dbReference type="InterPro" id="IPR027939">
    <property type="entry name" value="NMT1/THI5"/>
</dbReference>
<evidence type="ECO:0000256" key="9">
    <source>
        <dbReference type="ARBA" id="ARBA00023004"/>
    </source>
</evidence>
<dbReference type="Gene3D" id="3.40.190.10">
    <property type="entry name" value="Periplasmic binding protein-like II"/>
    <property type="match status" value="2"/>
</dbReference>
<dbReference type="PANTHER" id="PTHR31528">
    <property type="entry name" value="4-AMINO-5-HYDROXYMETHYL-2-METHYLPYRIMIDINE PHOSPHATE SYNTHASE THI11-RELATED"/>
    <property type="match status" value="1"/>
</dbReference>
<gene>
    <name evidence="14" type="ORF">IE4771_CH04190</name>
</gene>
<evidence type="ECO:0000256" key="11">
    <source>
        <dbReference type="ARBA" id="ARBA00048179"/>
    </source>
</evidence>
<accession>A0A060I664</accession>
<keyword evidence="6" id="KW-0479">Metal-binding</keyword>
<dbReference type="Pfam" id="PF09084">
    <property type="entry name" value="NMT1"/>
    <property type="match status" value="1"/>
</dbReference>
<dbReference type="AlphaFoldDB" id="A0A060I664"/>
<evidence type="ECO:0000256" key="12">
    <source>
        <dbReference type="SAM" id="SignalP"/>
    </source>
</evidence>
<keyword evidence="5" id="KW-0808">Transferase</keyword>
<organism evidence="14 15">
    <name type="scientific">Rhizobium etli bv. mimosae str. IE4771</name>
    <dbReference type="NCBI Taxonomy" id="1432050"/>
    <lineage>
        <taxon>Bacteria</taxon>
        <taxon>Pseudomonadati</taxon>
        <taxon>Pseudomonadota</taxon>
        <taxon>Alphaproteobacteria</taxon>
        <taxon>Hyphomicrobiales</taxon>
        <taxon>Rhizobiaceae</taxon>
        <taxon>Rhizobium/Agrobacterium group</taxon>
        <taxon>Rhizobium</taxon>
    </lineage>
</organism>
<dbReference type="GO" id="GO:0016740">
    <property type="term" value="F:transferase activity"/>
    <property type="evidence" value="ECO:0007669"/>
    <property type="project" value="UniProtKB-KW"/>
</dbReference>
<evidence type="ECO:0000256" key="6">
    <source>
        <dbReference type="ARBA" id="ARBA00022723"/>
    </source>
</evidence>
<comment type="similarity">
    <text evidence="3">Belongs to the NMT1/THI5 family.</text>
</comment>
<keyword evidence="8" id="KW-0784">Thiamine biosynthesis</keyword>
<sequence>MLLLTRRQTILAALATSLAGRTAYAQSAPAKVRIALDWTPNTNHIGIYVAKAKGFYAAAGLDVEILPFTDTSAGTLVSNGVADFGISSEIEAMTQRAGGGDVKMVYGVVQTETARLIYKGGRDDIKRPKDLDGKTYGGFGGTWESALVSAMIRADGGTGDVKTVTLGTSAYEALDNGSIDFTLEIYTWEGIAAELENRKIGRFHYSDYGIPDEQTTVIVSSDAYLSASREHARAFIQATRQGYAYSVDHPDEACELLISNSNGALMNTELVKASQKALIDGHFLKSEAGVIGTIDPAKADAIGAFLLENGILVDANGAKLKEKPDFSTYYTNELLG</sequence>
<evidence type="ECO:0000256" key="10">
    <source>
        <dbReference type="ARBA" id="ARBA00033171"/>
    </source>
</evidence>